<evidence type="ECO:0000313" key="2">
    <source>
        <dbReference type="EMBL" id="GAH01809.1"/>
    </source>
</evidence>
<accession>X1D9P5</accession>
<feature type="non-terminal residue" evidence="2">
    <location>
        <position position="56"/>
    </location>
</feature>
<reference evidence="2" key="1">
    <citation type="journal article" date="2014" name="Front. Microbiol.">
        <title>High frequency of phylogenetically diverse reductive dehalogenase-homologous genes in deep subseafloor sedimentary metagenomes.</title>
        <authorList>
            <person name="Kawai M."/>
            <person name="Futagami T."/>
            <person name="Toyoda A."/>
            <person name="Takaki Y."/>
            <person name="Nishi S."/>
            <person name="Hori S."/>
            <person name="Arai W."/>
            <person name="Tsubouchi T."/>
            <person name="Morono Y."/>
            <person name="Uchiyama I."/>
            <person name="Ito T."/>
            <person name="Fujiyama A."/>
            <person name="Inagaki F."/>
            <person name="Takami H."/>
        </authorList>
    </citation>
    <scope>NUCLEOTIDE SEQUENCE</scope>
    <source>
        <strain evidence="2">Expedition CK06-06</strain>
    </source>
</reference>
<dbReference type="Pfam" id="PF03906">
    <property type="entry name" value="Phage_T7_tail"/>
    <property type="match status" value="1"/>
</dbReference>
<organism evidence="2">
    <name type="scientific">marine sediment metagenome</name>
    <dbReference type="NCBI Taxonomy" id="412755"/>
    <lineage>
        <taxon>unclassified sequences</taxon>
        <taxon>metagenomes</taxon>
        <taxon>ecological metagenomes</taxon>
    </lineage>
</organism>
<comment type="caution">
    <text evidence="2">The sequence shown here is derived from an EMBL/GenBank/DDBJ whole genome shotgun (WGS) entry which is preliminary data.</text>
</comment>
<proteinExistence type="predicted"/>
<dbReference type="EMBL" id="BART01021565">
    <property type="protein sequence ID" value="GAH01809.1"/>
    <property type="molecule type" value="Genomic_DNA"/>
</dbReference>
<feature type="domain" description="Bacteriophage T7 tail fibre protein-like N-terminal" evidence="1">
    <location>
        <begin position="3"/>
        <end position="55"/>
    </location>
</feature>
<dbReference type="InterPro" id="IPR005604">
    <property type="entry name" value="Phage_T7_tail_fibre-like_N"/>
</dbReference>
<gene>
    <name evidence="2" type="ORF">S01H4_39742</name>
</gene>
<protein>
    <recommendedName>
        <fullName evidence="1">Bacteriophage T7 tail fibre protein-like N-terminal domain-containing protein</fullName>
    </recommendedName>
</protein>
<evidence type="ECO:0000259" key="1">
    <source>
        <dbReference type="Pfam" id="PF03906"/>
    </source>
</evidence>
<name>X1D9P5_9ZZZZ</name>
<dbReference type="AlphaFoldDB" id="X1D9P5"/>
<sequence>MAYYSYVNYTGNGELTNFSIPFPYLAKTHVKVFVQGILKTHNVHYTFLTASVIQFS</sequence>